<evidence type="ECO:0000256" key="1">
    <source>
        <dbReference type="SAM" id="MobiDB-lite"/>
    </source>
</evidence>
<dbReference type="InterPro" id="IPR051678">
    <property type="entry name" value="AGP_Transferase"/>
</dbReference>
<evidence type="ECO:0000313" key="3">
    <source>
        <dbReference type="EMBL" id="ACQ81145.1"/>
    </source>
</evidence>
<accession>C5BZ30</accession>
<dbReference type="CDD" id="cd05152">
    <property type="entry name" value="MPH2"/>
    <property type="match status" value="1"/>
</dbReference>
<dbReference type="HOGENOM" id="CLU_041664_1_0_11"/>
<keyword evidence="4" id="KW-1185">Reference proteome</keyword>
<evidence type="ECO:0000313" key="4">
    <source>
        <dbReference type="Proteomes" id="UP000007962"/>
    </source>
</evidence>
<dbReference type="InterPro" id="IPR002575">
    <property type="entry name" value="Aminoglycoside_PTrfase"/>
</dbReference>
<dbReference type="RefSeq" id="WP_015883385.1">
    <property type="nucleotide sequence ID" value="NC_012669.1"/>
</dbReference>
<gene>
    <name evidence="3" type="ordered locus">Bcav_2900</name>
</gene>
<dbReference type="InterPro" id="IPR011009">
    <property type="entry name" value="Kinase-like_dom_sf"/>
</dbReference>
<feature type="region of interest" description="Disordered" evidence="1">
    <location>
        <begin position="323"/>
        <end position="386"/>
    </location>
</feature>
<dbReference type="Pfam" id="PF01636">
    <property type="entry name" value="APH"/>
    <property type="match status" value="1"/>
</dbReference>
<dbReference type="KEGG" id="bcv:Bcav_2900"/>
<dbReference type="PANTHER" id="PTHR21310">
    <property type="entry name" value="AMINOGLYCOSIDE PHOSPHOTRANSFERASE-RELATED-RELATED"/>
    <property type="match status" value="1"/>
</dbReference>
<organism evidence="3 4">
    <name type="scientific">Beutenbergia cavernae (strain ATCC BAA-8 / DSM 12333 / CCUG 43141 / JCM 11478 / NBRC 16432 / NCIMB 13614 / HKI 0122)</name>
    <dbReference type="NCBI Taxonomy" id="471853"/>
    <lineage>
        <taxon>Bacteria</taxon>
        <taxon>Bacillati</taxon>
        <taxon>Actinomycetota</taxon>
        <taxon>Actinomycetes</taxon>
        <taxon>Micrococcales</taxon>
        <taxon>Beutenbergiaceae</taxon>
        <taxon>Beutenbergia</taxon>
    </lineage>
</organism>
<dbReference type="AlphaFoldDB" id="C5BZ30"/>
<dbReference type="Proteomes" id="UP000007962">
    <property type="component" value="Chromosome"/>
</dbReference>
<dbReference type="EMBL" id="CP001618">
    <property type="protein sequence ID" value="ACQ81145.1"/>
    <property type="molecule type" value="Genomic_DNA"/>
</dbReference>
<dbReference type="STRING" id="471853.Bcav_2900"/>
<reference evidence="3 4" key="1">
    <citation type="journal article" date="2009" name="Stand. Genomic Sci.">
        <title>Complete genome sequence of Beutenbergia cavernae type strain (HKI 0122).</title>
        <authorList>
            <person name="Land M."/>
            <person name="Pukall R."/>
            <person name="Abt B."/>
            <person name="Goker M."/>
            <person name="Rohde M."/>
            <person name="Glavina Del Rio T."/>
            <person name="Tice H."/>
            <person name="Copeland A."/>
            <person name="Cheng J.F."/>
            <person name="Lucas S."/>
            <person name="Chen F."/>
            <person name="Nolan M."/>
            <person name="Bruce D."/>
            <person name="Goodwin L."/>
            <person name="Pitluck S."/>
            <person name="Ivanova N."/>
            <person name="Mavromatis K."/>
            <person name="Ovchinnikova G."/>
            <person name="Pati A."/>
            <person name="Chen A."/>
            <person name="Palaniappan K."/>
            <person name="Hauser L."/>
            <person name="Chang Y.J."/>
            <person name="Jefferies C.C."/>
            <person name="Saunders E."/>
            <person name="Brettin T."/>
            <person name="Detter J.C."/>
            <person name="Han C."/>
            <person name="Chain P."/>
            <person name="Bristow J."/>
            <person name="Eisen J.A."/>
            <person name="Markowitz V."/>
            <person name="Hugenholtz P."/>
            <person name="Kyrpides N.C."/>
            <person name="Klenk H.P."/>
            <person name="Lapidus A."/>
        </authorList>
    </citation>
    <scope>NUCLEOTIDE SEQUENCE [LARGE SCALE GENOMIC DNA]</scope>
    <source>
        <strain evidence="4">ATCC BAA-8 / DSM 12333 / NBRC 16432</strain>
    </source>
</reference>
<feature type="domain" description="Aminoglycoside phosphotransferase" evidence="2">
    <location>
        <begin position="47"/>
        <end position="268"/>
    </location>
</feature>
<keyword evidence="3" id="KW-0808">Transferase</keyword>
<dbReference type="PANTHER" id="PTHR21310:SF15">
    <property type="entry name" value="AMINOGLYCOSIDE PHOSPHOTRANSFERASE DOMAIN-CONTAINING PROTEIN"/>
    <property type="match status" value="1"/>
</dbReference>
<name>C5BZ30_BEUC1</name>
<feature type="region of interest" description="Disordered" evidence="1">
    <location>
        <begin position="1"/>
        <end position="21"/>
    </location>
</feature>
<evidence type="ECO:0000259" key="2">
    <source>
        <dbReference type="Pfam" id="PF01636"/>
    </source>
</evidence>
<dbReference type="Gene3D" id="3.90.1200.10">
    <property type="match status" value="1"/>
</dbReference>
<feature type="compositionally biased region" description="Low complexity" evidence="1">
    <location>
        <begin position="336"/>
        <end position="354"/>
    </location>
</feature>
<proteinExistence type="predicted"/>
<dbReference type="SUPFAM" id="SSF56112">
    <property type="entry name" value="Protein kinase-like (PK-like)"/>
    <property type="match status" value="1"/>
</dbReference>
<dbReference type="Gene3D" id="3.30.200.20">
    <property type="entry name" value="Phosphorylase Kinase, domain 1"/>
    <property type="match status" value="1"/>
</dbReference>
<protein>
    <submittedName>
        <fullName evidence="3">Aminoglycoside phosphotransferase</fullName>
    </submittedName>
</protein>
<sequence length="386" mass="40293">MPEDDDRAAPPATEPRPARSPLALAALATAAVSGLDVVATRAPQSVGADFEVAGLLDAEGRSWVVRSPRHDAAGAALEGEVALLGALASAVDDGDLPFEVPRPVGFAPLPEGGRAMVYRELPGRALPLEDLAPGPGLAAGLGRAVAALHELPTDVVADSGLPVYDADSYRRRRLAEVDEIARTGLVPAPLLRRWERALEDVALWRFRATPVHGDLAAEHVLVDGDRIVGVIDFADARVADPADDLAWLVAAAPEDALEAILEAYALARTERGDANLVPRAQLASELALGRWLLHGLRHDEPAVVEDALAMLRELDDAVDGAPDIAAQAPRSGGSTGDAPTDPATSAPARPATSAMRGPRPPGPGDTQPTQELPHAAHLAQRDDQSD</sequence>
<dbReference type="eggNOG" id="COG3173">
    <property type="taxonomic scope" value="Bacteria"/>
</dbReference>
<dbReference type="GO" id="GO:0016740">
    <property type="term" value="F:transferase activity"/>
    <property type="evidence" value="ECO:0007669"/>
    <property type="project" value="UniProtKB-KW"/>
</dbReference>